<protein>
    <submittedName>
        <fullName evidence="2">Uncharacterized protein</fullName>
    </submittedName>
</protein>
<gene>
    <name evidence="2" type="ORF">AZ78_4752</name>
</gene>
<keyword evidence="3" id="KW-1185">Reference proteome</keyword>
<sequence>MYERHGRFLQDVGKGKRRIFSVHKERPPGTARGRRRCASAVQSREGSQTRNGDAVSRVPIRDGRRKRQVQPVRASPAGYISTDRAARARARDRSER</sequence>
<dbReference type="Proteomes" id="UP000023435">
    <property type="component" value="Unassembled WGS sequence"/>
</dbReference>
<proteinExistence type="predicted"/>
<organism evidence="2 3">
    <name type="scientific">Lysobacter capsici AZ78</name>
    <dbReference type="NCBI Taxonomy" id="1444315"/>
    <lineage>
        <taxon>Bacteria</taxon>
        <taxon>Pseudomonadati</taxon>
        <taxon>Pseudomonadota</taxon>
        <taxon>Gammaproteobacteria</taxon>
        <taxon>Lysobacterales</taxon>
        <taxon>Lysobacteraceae</taxon>
        <taxon>Lysobacter</taxon>
    </lineage>
</organism>
<reference evidence="2 3" key="1">
    <citation type="journal article" date="2014" name="Genome Announc.">
        <title>Draft Genome Sequence of Lysobacter capsici AZ78, a Bacterium Antagonistic to Plant-Pathogenic Oomycetes.</title>
        <authorList>
            <person name="Puopolo G."/>
            <person name="Sonego P."/>
            <person name="Engelen K."/>
            <person name="Pertot I."/>
        </authorList>
    </citation>
    <scope>NUCLEOTIDE SEQUENCE [LARGE SCALE GENOMIC DNA]</scope>
    <source>
        <strain evidence="2 3">AZ78</strain>
    </source>
</reference>
<feature type="region of interest" description="Disordered" evidence="1">
    <location>
        <begin position="18"/>
        <end position="96"/>
    </location>
</feature>
<dbReference type="EMBL" id="JAJA02000001">
    <property type="protein sequence ID" value="KWS07191.1"/>
    <property type="molecule type" value="Genomic_DNA"/>
</dbReference>
<evidence type="ECO:0000313" key="2">
    <source>
        <dbReference type="EMBL" id="KWS07191.1"/>
    </source>
</evidence>
<accession>A0A120AI46</accession>
<comment type="caution">
    <text evidence="2">The sequence shown here is derived from an EMBL/GenBank/DDBJ whole genome shotgun (WGS) entry which is preliminary data.</text>
</comment>
<evidence type="ECO:0000313" key="3">
    <source>
        <dbReference type="Proteomes" id="UP000023435"/>
    </source>
</evidence>
<dbReference type="AlphaFoldDB" id="A0A120AI46"/>
<feature type="compositionally biased region" description="Polar residues" evidence="1">
    <location>
        <begin position="40"/>
        <end position="51"/>
    </location>
</feature>
<name>A0A120AI46_9GAMM</name>
<evidence type="ECO:0000256" key="1">
    <source>
        <dbReference type="SAM" id="MobiDB-lite"/>
    </source>
</evidence>
<feature type="compositionally biased region" description="Basic and acidic residues" evidence="1">
    <location>
        <begin position="84"/>
        <end position="96"/>
    </location>
</feature>